<dbReference type="SUPFAM" id="SSF52540">
    <property type="entry name" value="P-loop containing nucleoside triphosphate hydrolases"/>
    <property type="match status" value="1"/>
</dbReference>
<name>A0A0R1VHI5_9LACO</name>
<comment type="caution">
    <text evidence="1">The sequence shown here is derived from an EMBL/GenBank/DDBJ whole genome shotgun (WGS) entry which is preliminary data.</text>
</comment>
<dbReference type="EMBL" id="AZFU01000018">
    <property type="protein sequence ID" value="KRM04709.1"/>
    <property type="molecule type" value="Genomic_DNA"/>
</dbReference>
<organism evidence="1 2">
    <name type="scientific">Lactobacillus kitasatonis DSM 16761 = JCM 1039</name>
    <dbReference type="NCBI Taxonomy" id="1423767"/>
    <lineage>
        <taxon>Bacteria</taxon>
        <taxon>Bacillati</taxon>
        <taxon>Bacillota</taxon>
        <taxon>Bacilli</taxon>
        <taxon>Lactobacillales</taxon>
        <taxon>Lactobacillaceae</taxon>
        <taxon>Lactobacillus</taxon>
    </lineage>
</organism>
<dbReference type="Proteomes" id="UP000051307">
    <property type="component" value="Unassembled WGS sequence"/>
</dbReference>
<dbReference type="PANTHER" id="PTHR11669:SF8">
    <property type="entry name" value="DNA POLYMERASE III SUBUNIT DELTA"/>
    <property type="match status" value="1"/>
</dbReference>
<dbReference type="InterPro" id="IPR050238">
    <property type="entry name" value="DNA_Rep/Repair_Clamp_Loader"/>
</dbReference>
<proteinExistence type="predicted"/>
<dbReference type="AlphaFoldDB" id="A0A0R1VHI5"/>
<dbReference type="OrthoDB" id="9810148at2"/>
<dbReference type="Gene3D" id="3.40.50.300">
    <property type="entry name" value="P-loop containing nucleotide triphosphate hydrolases"/>
    <property type="match status" value="1"/>
</dbReference>
<dbReference type="RefSeq" id="WP_025015401.1">
    <property type="nucleotide sequence ID" value="NZ_AZFU01000018.1"/>
</dbReference>
<evidence type="ECO:0008006" key="3">
    <source>
        <dbReference type="Google" id="ProtNLM"/>
    </source>
</evidence>
<dbReference type="PANTHER" id="PTHR11669">
    <property type="entry name" value="REPLICATION FACTOR C / DNA POLYMERASE III GAMMA-TAU SUBUNIT"/>
    <property type="match status" value="1"/>
</dbReference>
<evidence type="ECO:0000313" key="1">
    <source>
        <dbReference type="EMBL" id="KRM04709.1"/>
    </source>
</evidence>
<accession>A0A0R1VHI5</accession>
<dbReference type="Pfam" id="PF13177">
    <property type="entry name" value="DNA_pol3_delta2"/>
    <property type="match status" value="1"/>
</dbReference>
<gene>
    <name evidence="1" type="ORF">FC59_GL000589</name>
</gene>
<sequence>MIDITNVGTKQTQFLRRAYEQKRLAHSYLFVDSDESRALNTAYWLACLFNCTGENKPDGTCQNCRQILSGNHPDVLLVGPEGKQTLGIDQVRPLKEELAKSPVESSRRFFFINEAQKLTLSAANGLLNLLEEPVAPVVTILITNNSDQILPTVRSRTQIINFDNGEKPSGKTAMLLENGFSKDEIDELGNLEKRDQEIKYFYQEMLEHNSLALVSAHKLSENAKLGSEQRYILVRLKLLAEHDLNDPRKMEMAAQMLKNLIEVDKMRLSNVSLRNSLDYLALEWK</sequence>
<reference evidence="1 2" key="1">
    <citation type="journal article" date="2015" name="Genome Announc.">
        <title>Expanding the biotechnology potential of lactobacilli through comparative genomics of 213 strains and associated genera.</title>
        <authorList>
            <person name="Sun Z."/>
            <person name="Harris H.M."/>
            <person name="McCann A."/>
            <person name="Guo C."/>
            <person name="Argimon S."/>
            <person name="Zhang W."/>
            <person name="Yang X."/>
            <person name="Jeffery I.B."/>
            <person name="Cooney J.C."/>
            <person name="Kagawa T.F."/>
            <person name="Liu W."/>
            <person name="Song Y."/>
            <person name="Salvetti E."/>
            <person name="Wrobel A."/>
            <person name="Rasinkangas P."/>
            <person name="Parkhill J."/>
            <person name="Rea M.C."/>
            <person name="O'Sullivan O."/>
            <person name="Ritari J."/>
            <person name="Douillard F.P."/>
            <person name="Paul Ross R."/>
            <person name="Yang R."/>
            <person name="Briner A.E."/>
            <person name="Felis G.E."/>
            <person name="de Vos W.M."/>
            <person name="Barrangou R."/>
            <person name="Klaenhammer T.R."/>
            <person name="Caufield P.W."/>
            <person name="Cui Y."/>
            <person name="Zhang H."/>
            <person name="O'Toole P.W."/>
        </authorList>
    </citation>
    <scope>NUCLEOTIDE SEQUENCE [LARGE SCALE GENOMIC DNA]</scope>
    <source>
        <strain evidence="1 2">DSM 16761</strain>
    </source>
</reference>
<dbReference type="eggNOG" id="COG0470">
    <property type="taxonomic scope" value="Bacteria"/>
</dbReference>
<dbReference type="PATRIC" id="fig|1423767.3.peg.608"/>
<evidence type="ECO:0000313" key="2">
    <source>
        <dbReference type="Proteomes" id="UP000051307"/>
    </source>
</evidence>
<protein>
    <recommendedName>
        <fullName evidence="3">DNA polymerase III, delta subunit</fullName>
    </recommendedName>
</protein>
<dbReference type="GO" id="GO:0006261">
    <property type="term" value="P:DNA-templated DNA replication"/>
    <property type="evidence" value="ECO:0007669"/>
    <property type="project" value="TreeGrafter"/>
</dbReference>
<dbReference type="InterPro" id="IPR027417">
    <property type="entry name" value="P-loop_NTPase"/>
</dbReference>